<dbReference type="PANTHER" id="PTHR33594">
    <property type="entry name" value="SUPERFAMILY HYDROLASE, PUTATIVE (AFU_ORTHOLOGUE AFUA_1G03035)-RELATED"/>
    <property type="match status" value="1"/>
</dbReference>
<dbReference type="Pfam" id="PF01966">
    <property type="entry name" value="HD"/>
    <property type="match status" value="1"/>
</dbReference>
<name>A0A1E5KW31_9ENTE</name>
<organism evidence="2 3">
    <name type="scientific">Enterococcus rivorum</name>
    <dbReference type="NCBI Taxonomy" id="762845"/>
    <lineage>
        <taxon>Bacteria</taxon>
        <taxon>Bacillati</taxon>
        <taxon>Bacillota</taxon>
        <taxon>Bacilli</taxon>
        <taxon>Lactobacillales</taxon>
        <taxon>Enterococcaceae</taxon>
        <taxon>Enterococcus</taxon>
    </lineage>
</organism>
<dbReference type="RefSeq" id="WP_069698936.1">
    <property type="nucleotide sequence ID" value="NZ_JAGGMA010000034.1"/>
</dbReference>
<dbReference type="EMBL" id="MIEK01000029">
    <property type="protein sequence ID" value="OEH82076.1"/>
    <property type="molecule type" value="Genomic_DNA"/>
</dbReference>
<comment type="caution">
    <text evidence="2">The sequence shown here is derived from an EMBL/GenBank/DDBJ whole genome shotgun (WGS) entry which is preliminary data.</text>
</comment>
<dbReference type="Proteomes" id="UP000095256">
    <property type="component" value="Unassembled WGS sequence"/>
</dbReference>
<dbReference type="AlphaFoldDB" id="A0A1E5KW31"/>
<evidence type="ECO:0000313" key="3">
    <source>
        <dbReference type="Proteomes" id="UP000095256"/>
    </source>
</evidence>
<accession>A0A1E5KW31</accession>
<dbReference type="Gene3D" id="1.20.58.1910">
    <property type="match status" value="1"/>
</dbReference>
<proteinExistence type="predicted"/>
<dbReference type="GO" id="GO:0016787">
    <property type="term" value="F:hydrolase activity"/>
    <property type="evidence" value="ECO:0007669"/>
    <property type="project" value="UniProtKB-KW"/>
</dbReference>
<evidence type="ECO:0000259" key="1">
    <source>
        <dbReference type="PROSITE" id="PS51831"/>
    </source>
</evidence>
<dbReference type="OrthoDB" id="9797344at2"/>
<reference evidence="2 3" key="1">
    <citation type="submission" date="2016-09" db="EMBL/GenBank/DDBJ databases">
        <authorList>
            <person name="Capua I."/>
            <person name="De Benedictis P."/>
            <person name="Joannis T."/>
            <person name="Lombin L.H."/>
            <person name="Cattoli G."/>
        </authorList>
    </citation>
    <scope>NUCLEOTIDE SEQUENCE [LARGE SCALE GENOMIC DNA]</scope>
    <source>
        <strain evidence="2 3">LMG 25899</strain>
    </source>
</reference>
<dbReference type="InterPro" id="IPR006674">
    <property type="entry name" value="HD_domain"/>
</dbReference>
<keyword evidence="3" id="KW-1185">Reference proteome</keyword>
<dbReference type="STRING" id="762845.BCR26_14555"/>
<dbReference type="InterPro" id="IPR003607">
    <property type="entry name" value="HD/PDEase_dom"/>
</dbReference>
<evidence type="ECO:0000313" key="2">
    <source>
        <dbReference type="EMBL" id="OEH82076.1"/>
    </source>
</evidence>
<dbReference type="PANTHER" id="PTHR33594:SF1">
    <property type="entry name" value="HD_PDEASE DOMAIN-CONTAINING PROTEIN"/>
    <property type="match status" value="1"/>
</dbReference>
<sequence length="214" mass="24672">MEEKLEKIKVYTRKVLANDKTGHGLDHIERVVRMAEKIAESENCNQFIVIAAAYLHDTVDDKVVKDETEAFKQLVDFLEEIKLEPVEIEHIIHIIKNMSFSKSLSGTQEELSLEGKIVQDADRLDSMGAIGIARTLYYGGAKGRKLYDPKIAPRKLTSKEEYRTGDETTINHFYEKILTLNNLLNTDYAKRIGKKRQQFLENYLTEFLEEMDAK</sequence>
<keyword evidence="2" id="KW-0378">Hydrolase</keyword>
<gene>
    <name evidence="2" type="ORF">BCR26_14555</name>
</gene>
<dbReference type="Gene3D" id="1.10.472.50">
    <property type="entry name" value="HD-domain/PDEase-like"/>
    <property type="match status" value="1"/>
</dbReference>
<feature type="domain" description="HD" evidence="1">
    <location>
        <begin position="24"/>
        <end position="127"/>
    </location>
</feature>
<dbReference type="SMART" id="SM00471">
    <property type="entry name" value="HDc"/>
    <property type="match status" value="1"/>
</dbReference>
<dbReference type="SUPFAM" id="SSF109604">
    <property type="entry name" value="HD-domain/PDEase-like"/>
    <property type="match status" value="1"/>
</dbReference>
<dbReference type="CDD" id="cd00077">
    <property type="entry name" value="HDc"/>
    <property type="match status" value="1"/>
</dbReference>
<dbReference type="PROSITE" id="PS51831">
    <property type="entry name" value="HD"/>
    <property type="match status" value="1"/>
</dbReference>
<protein>
    <submittedName>
        <fullName evidence="2">Metal-dependent phosphohydrolase</fullName>
    </submittedName>
</protein>